<feature type="transmembrane region" description="Helical" evidence="2">
    <location>
        <begin position="19"/>
        <end position="40"/>
    </location>
</feature>
<feature type="compositionally biased region" description="Basic and acidic residues" evidence="1">
    <location>
        <begin position="89"/>
        <end position="120"/>
    </location>
</feature>
<accession>A0A1G7NL64</accession>
<sequence length="199" mass="22717">MNADWDDAPSRVQRKAGNAIVWCVSLIFGVGITGGGLYLASGQMKPNPRAEAQVARLNAEAIRKHNEDVRARQLANQQRYQPPPMQEKNWIRSSEDQQREAQTQRELREWSQARAQEQHARQNSFSDATYVPQGARNVVPSTPIPRETYKPKPKQQEIVIVGKADPRLRDYCPYSKGSIEHRNCKMRMDLHSRNQGGSR</sequence>
<dbReference type="OrthoDB" id="6871963at2"/>
<reference evidence="3 4" key="1">
    <citation type="submission" date="2016-10" db="EMBL/GenBank/DDBJ databases">
        <authorList>
            <person name="de Groot N.N."/>
        </authorList>
    </citation>
    <scope>NUCLEOTIDE SEQUENCE [LARGE SCALE GENOMIC DNA]</scope>
    <source>
        <strain evidence="3 4">LMG 25475</strain>
    </source>
</reference>
<keyword evidence="2" id="KW-0812">Transmembrane</keyword>
<dbReference type="EMBL" id="FNBM01000004">
    <property type="protein sequence ID" value="SDF74788.1"/>
    <property type="molecule type" value="Genomic_DNA"/>
</dbReference>
<organism evidence="3 4">
    <name type="scientific">Phytopseudomonas seleniipraecipitans</name>
    <dbReference type="NCBI Taxonomy" id="640205"/>
    <lineage>
        <taxon>Bacteria</taxon>
        <taxon>Pseudomonadati</taxon>
        <taxon>Pseudomonadota</taxon>
        <taxon>Gammaproteobacteria</taxon>
        <taxon>Pseudomonadales</taxon>
        <taxon>Pseudomonadaceae</taxon>
        <taxon>Phytopseudomonas</taxon>
    </lineage>
</organism>
<gene>
    <name evidence="3" type="ORF">SAMN05216381_2337</name>
</gene>
<dbReference type="Proteomes" id="UP000243378">
    <property type="component" value="Unassembled WGS sequence"/>
</dbReference>
<dbReference type="RefSeq" id="WP_143024595.1">
    <property type="nucleotide sequence ID" value="NZ_FNBM01000004.1"/>
</dbReference>
<evidence type="ECO:0000313" key="4">
    <source>
        <dbReference type="Proteomes" id="UP000243378"/>
    </source>
</evidence>
<feature type="region of interest" description="Disordered" evidence="1">
    <location>
        <begin position="75"/>
        <end position="155"/>
    </location>
</feature>
<keyword evidence="2" id="KW-1133">Transmembrane helix</keyword>
<keyword evidence="2" id="KW-0472">Membrane</keyword>
<proteinExistence type="predicted"/>
<name>A0A1G7NL64_9GAMM</name>
<protein>
    <submittedName>
        <fullName evidence="3">Uncharacterized protein</fullName>
    </submittedName>
</protein>
<evidence type="ECO:0000256" key="1">
    <source>
        <dbReference type="SAM" id="MobiDB-lite"/>
    </source>
</evidence>
<dbReference type="STRING" id="640205.SAMN05216381_2337"/>
<evidence type="ECO:0000313" key="3">
    <source>
        <dbReference type="EMBL" id="SDF74788.1"/>
    </source>
</evidence>
<evidence type="ECO:0000256" key="2">
    <source>
        <dbReference type="SAM" id="Phobius"/>
    </source>
</evidence>
<dbReference type="AlphaFoldDB" id="A0A1G7NL64"/>